<feature type="compositionally biased region" description="Basic and acidic residues" evidence="1">
    <location>
        <begin position="57"/>
        <end position="71"/>
    </location>
</feature>
<dbReference type="EMBL" id="SRLO01002115">
    <property type="protein sequence ID" value="TNN33835.1"/>
    <property type="molecule type" value="Genomic_DNA"/>
</dbReference>
<reference evidence="2 3" key="1">
    <citation type="submission" date="2019-03" db="EMBL/GenBank/DDBJ databases">
        <title>First draft genome of Liparis tanakae, snailfish: a comprehensive survey of snailfish specific genes.</title>
        <authorList>
            <person name="Kim W."/>
            <person name="Song I."/>
            <person name="Jeong J.-H."/>
            <person name="Kim D."/>
            <person name="Kim S."/>
            <person name="Ryu S."/>
            <person name="Song J.Y."/>
            <person name="Lee S.K."/>
        </authorList>
    </citation>
    <scope>NUCLEOTIDE SEQUENCE [LARGE SCALE GENOMIC DNA]</scope>
    <source>
        <tissue evidence="2">Muscle</tissue>
    </source>
</reference>
<evidence type="ECO:0000256" key="1">
    <source>
        <dbReference type="SAM" id="MobiDB-lite"/>
    </source>
</evidence>
<feature type="region of interest" description="Disordered" evidence="1">
    <location>
        <begin position="55"/>
        <end position="77"/>
    </location>
</feature>
<protein>
    <submittedName>
        <fullName evidence="2">Uncharacterized protein</fullName>
    </submittedName>
</protein>
<dbReference type="AlphaFoldDB" id="A0A4Z2EY81"/>
<sequence>MLCSQMEPLTLCHLEAVPESGGEAERRRAVVSVPISFPEPDREERETRSARLLKLGEAARRRGGEAARPHAEAGSAT</sequence>
<keyword evidence="3" id="KW-1185">Reference proteome</keyword>
<organism evidence="2 3">
    <name type="scientific">Liparis tanakae</name>
    <name type="common">Tanaka's snailfish</name>
    <dbReference type="NCBI Taxonomy" id="230148"/>
    <lineage>
        <taxon>Eukaryota</taxon>
        <taxon>Metazoa</taxon>
        <taxon>Chordata</taxon>
        <taxon>Craniata</taxon>
        <taxon>Vertebrata</taxon>
        <taxon>Euteleostomi</taxon>
        <taxon>Actinopterygii</taxon>
        <taxon>Neopterygii</taxon>
        <taxon>Teleostei</taxon>
        <taxon>Neoteleostei</taxon>
        <taxon>Acanthomorphata</taxon>
        <taxon>Eupercaria</taxon>
        <taxon>Perciformes</taxon>
        <taxon>Cottioidei</taxon>
        <taxon>Cottales</taxon>
        <taxon>Liparidae</taxon>
        <taxon>Liparis</taxon>
    </lineage>
</organism>
<comment type="caution">
    <text evidence="2">The sequence shown here is derived from an EMBL/GenBank/DDBJ whole genome shotgun (WGS) entry which is preliminary data.</text>
</comment>
<evidence type="ECO:0000313" key="3">
    <source>
        <dbReference type="Proteomes" id="UP000314294"/>
    </source>
</evidence>
<name>A0A4Z2EY81_9TELE</name>
<evidence type="ECO:0000313" key="2">
    <source>
        <dbReference type="EMBL" id="TNN33835.1"/>
    </source>
</evidence>
<proteinExistence type="predicted"/>
<accession>A0A4Z2EY81</accession>
<gene>
    <name evidence="2" type="ORF">EYF80_056001</name>
</gene>
<dbReference type="Proteomes" id="UP000314294">
    <property type="component" value="Unassembled WGS sequence"/>
</dbReference>